<evidence type="ECO:0000313" key="2">
    <source>
        <dbReference type="EMBL" id="MBJ7593634.1"/>
    </source>
</evidence>
<gene>
    <name evidence="2" type="ORF">JF886_02030</name>
</gene>
<name>A0A934JTH6_9BACT</name>
<dbReference type="EMBL" id="JAEKNS010000030">
    <property type="protein sequence ID" value="MBJ7593634.1"/>
    <property type="molecule type" value="Genomic_DNA"/>
</dbReference>
<feature type="compositionally biased region" description="Pro residues" evidence="1">
    <location>
        <begin position="15"/>
        <end position="25"/>
    </location>
</feature>
<dbReference type="RefSeq" id="WP_337309097.1">
    <property type="nucleotide sequence ID" value="NZ_JAEKNS010000030.1"/>
</dbReference>
<proteinExistence type="predicted"/>
<protein>
    <submittedName>
        <fullName evidence="2">Uncharacterized protein</fullName>
    </submittedName>
</protein>
<reference evidence="2 3" key="1">
    <citation type="submission" date="2020-10" db="EMBL/GenBank/DDBJ databases">
        <title>Ca. Dormibacterota MAGs.</title>
        <authorList>
            <person name="Montgomery K."/>
        </authorList>
    </citation>
    <scope>NUCLEOTIDE SEQUENCE [LARGE SCALE GENOMIC DNA]</scope>
    <source>
        <strain evidence="2">SC8812_S17_18</strain>
    </source>
</reference>
<comment type="caution">
    <text evidence="2">The sequence shown here is derived from an EMBL/GenBank/DDBJ whole genome shotgun (WGS) entry which is preliminary data.</text>
</comment>
<organism evidence="2 3">
    <name type="scientific">Candidatus Aeolococcus gillhamiae</name>
    <dbReference type="NCBI Taxonomy" id="3127015"/>
    <lineage>
        <taxon>Bacteria</taxon>
        <taxon>Bacillati</taxon>
        <taxon>Candidatus Dormiibacterota</taxon>
        <taxon>Candidatus Dormibacteria</taxon>
        <taxon>Candidatus Aeolococcales</taxon>
        <taxon>Candidatus Aeolococcaceae</taxon>
        <taxon>Candidatus Aeolococcus</taxon>
    </lineage>
</organism>
<evidence type="ECO:0000256" key="1">
    <source>
        <dbReference type="SAM" id="MobiDB-lite"/>
    </source>
</evidence>
<feature type="compositionally biased region" description="Low complexity" evidence="1">
    <location>
        <begin position="29"/>
        <end position="40"/>
    </location>
</feature>
<accession>A0A934JTH6</accession>
<dbReference type="Proteomes" id="UP000606991">
    <property type="component" value="Unassembled WGS sequence"/>
</dbReference>
<evidence type="ECO:0000313" key="3">
    <source>
        <dbReference type="Proteomes" id="UP000606991"/>
    </source>
</evidence>
<sequence length="387" mass="39460">MQIPPSTTYPVGDQVPPPPPPPPTFAPSATPRQRAVPRAARAARAATPFAMAAMVLGVLLGGRVSAEDGRSAAATALAAGDPAQAVSLDEAVAGRSGLLMVLDPGAAAAAEHDAQVARIAWAQKLAAGGDVDAAVAVLTVVRQPSLQTQAAQTRAQLLIDAASRAIKGGHAELALRRLDQAVQGGPPESLVPTIAAMRAADEVQAAAELVASNRAPDALALLDDAAAHGGAASAARAYPTTLLAAARAEIAALDYQNATTSLQRLVSRYGSTSAARAARGLLRVPQPVSGTMVDAAGHGTAGRVRLSTHFTQLQGGYSTGGPFYYSTANTNGDFTITGVPVGGPYVLEYFRGGGWMTLIDPRTDQPSNPVSVKPLQPEDLTFIVLPA</sequence>
<feature type="region of interest" description="Disordered" evidence="1">
    <location>
        <begin position="1"/>
        <end position="40"/>
    </location>
</feature>
<dbReference type="AlphaFoldDB" id="A0A934JTH6"/>